<gene>
    <name evidence="1" type="ORF">EW145_g2922</name>
</gene>
<dbReference type="Proteomes" id="UP000308199">
    <property type="component" value="Unassembled WGS sequence"/>
</dbReference>
<accession>A0A4S4L979</accession>
<sequence length="252" mass="28396">MSFMNIWKVAGELHSMGISDWYLLYVKTCNSCTTLVTINIDVIWRVSRDSHFSDPILLDTLPAVKTHLEAHSPDTIQMGVQFDSSERSRGSDRIMLLEIYGSNNSTGFAFKAWVYRVSPIHLTLDHHSAGQSDVLHDVLQEGLIQEQLHVPPECIRVDISPLSECSRVILRCTHRTGYQQFRELMIVPPWSILGPDNVIEASGTRCKYIMIAGGPGGNREVGVIRKVTVDARSSALLWTSQLSHEIRVTFYE</sequence>
<organism evidence="1 2">
    <name type="scientific">Phellinidium pouzarii</name>
    <dbReference type="NCBI Taxonomy" id="167371"/>
    <lineage>
        <taxon>Eukaryota</taxon>
        <taxon>Fungi</taxon>
        <taxon>Dikarya</taxon>
        <taxon>Basidiomycota</taxon>
        <taxon>Agaricomycotina</taxon>
        <taxon>Agaricomycetes</taxon>
        <taxon>Hymenochaetales</taxon>
        <taxon>Hymenochaetaceae</taxon>
        <taxon>Phellinidium</taxon>
    </lineage>
</organism>
<keyword evidence="2" id="KW-1185">Reference proteome</keyword>
<dbReference type="EMBL" id="SGPK01000113">
    <property type="protein sequence ID" value="THH08104.1"/>
    <property type="molecule type" value="Genomic_DNA"/>
</dbReference>
<name>A0A4S4L979_9AGAM</name>
<protein>
    <submittedName>
        <fullName evidence="1">Uncharacterized protein</fullName>
    </submittedName>
</protein>
<evidence type="ECO:0000313" key="2">
    <source>
        <dbReference type="Proteomes" id="UP000308199"/>
    </source>
</evidence>
<evidence type="ECO:0000313" key="1">
    <source>
        <dbReference type="EMBL" id="THH08104.1"/>
    </source>
</evidence>
<comment type="caution">
    <text evidence="1">The sequence shown here is derived from an EMBL/GenBank/DDBJ whole genome shotgun (WGS) entry which is preliminary data.</text>
</comment>
<reference evidence="1 2" key="1">
    <citation type="submission" date="2019-02" db="EMBL/GenBank/DDBJ databases">
        <title>Genome sequencing of the rare red list fungi Phellinidium pouzarii.</title>
        <authorList>
            <person name="Buettner E."/>
            <person name="Kellner H."/>
        </authorList>
    </citation>
    <scope>NUCLEOTIDE SEQUENCE [LARGE SCALE GENOMIC DNA]</scope>
    <source>
        <strain evidence="1 2">DSM 108285</strain>
    </source>
</reference>
<proteinExistence type="predicted"/>
<dbReference type="AlphaFoldDB" id="A0A4S4L979"/>